<dbReference type="Proteomes" id="UP000807025">
    <property type="component" value="Unassembled WGS sequence"/>
</dbReference>
<comment type="caution">
    <text evidence="1">The sequence shown here is derived from an EMBL/GenBank/DDBJ whole genome shotgun (WGS) entry which is preliminary data.</text>
</comment>
<protein>
    <recommendedName>
        <fullName evidence="3">F-box domain-containing protein</fullName>
    </recommendedName>
</protein>
<sequence length="417" mass="47402">MPSFKTNLRTLVFSTRRRSKKLALPSETWVHILSFLADSEIVPLYRVNRLFYNVAMDSQYRLLSFCDGKGFVLGNACLRDVQLKKRIKSVCISSPYLFVDEELGISLPLAQAPPATPPTMHHRIASLFSRRNTHKVSEQKYKHRTPPELILEHILNVLDGAGNLEEFRIIHNYGPRWDFSSLILHPVSAALSNRQSLRKLYVEGYRLDKVLPLLHFHGLTSVVIAISFSSELLHSIEVVPSFVKHMAPSVEILHFSVPDRGHSGSISLPMTEILCDDALMMPNLRELTTPLLVSPNPTLIFHTMNTKYGSLTKLDLHLHVEDFWLDVPLSGLMFPHLRILYLRFAPHAPILGLWDGQCGSAELDEFRIKGRDLRLEEVDSMCRFFEKTTLVSLCQSLCPRWTHPQGARQLSSSAPQP</sequence>
<gene>
    <name evidence="1" type="ORF">BDN71DRAFT_1457493</name>
</gene>
<dbReference type="InterPro" id="IPR036047">
    <property type="entry name" value="F-box-like_dom_sf"/>
</dbReference>
<reference evidence="1" key="1">
    <citation type="submission" date="2020-11" db="EMBL/GenBank/DDBJ databases">
        <authorList>
            <consortium name="DOE Joint Genome Institute"/>
            <person name="Ahrendt S."/>
            <person name="Riley R."/>
            <person name="Andreopoulos W."/>
            <person name="Labutti K."/>
            <person name="Pangilinan J."/>
            <person name="Ruiz-Duenas F.J."/>
            <person name="Barrasa J.M."/>
            <person name="Sanchez-Garcia M."/>
            <person name="Camarero S."/>
            <person name="Miyauchi S."/>
            <person name="Serrano A."/>
            <person name="Linde D."/>
            <person name="Babiker R."/>
            <person name="Drula E."/>
            <person name="Ayuso-Fernandez I."/>
            <person name="Pacheco R."/>
            <person name="Padilla G."/>
            <person name="Ferreira P."/>
            <person name="Barriuso J."/>
            <person name="Kellner H."/>
            <person name="Castanera R."/>
            <person name="Alfaro M."/>
            <person name="Ramirez L."/>
            <person name="Pisabarro A.G."/>
            <person name="Kuo A."/>
            <person name="Tritt A."/>
            <person name="Lipzen A."/>
            <person name="He G."/>
            <person name="Yan M."/>
            <person name="Ng V."/>
            <person name="Cullen D."/>
            <person name="Martin F."/>
            <person name="Rosso M.-N."/>
            <person name="Henrissat B."/>
            <person name="Hibbett D."/>
            <person name="Martinez A.T."/>
            <person name="Grigoriev I.V."/>
        </authorList>
    </citation>
    <scope>NUCLEOTIDE SEQUENCE</scope>
    <source>
        <strain evidence="1">ATCC 90797</strain>
    </source>
</reference>
<dbReference type="SUPFAM" id="SSF81383">
    <property type="entry name" value="F-box domain"/>
    <property type="match status" value="1"/>
</dbReference>
<evidence type="ECO:0000313" key="2">
    <source>
        <dbReference type="Proteomes" id="UP000807025"/>
    </source>
</evidence>
<accession>A0A9P5ZHH2</accession>
<keyword evidence="2" id="KW-1185">Reference proteome</keyword>
<dbReference type="OrthoDB" id="3039255at2759"/>
<evidence type="ECO:0000313" key="1">
    <source>
        <dbReference type="EMBL" id="KAF9488352.1"/>
    </source>
</evidence>
<name>A0A9P5ZHH2_PLEER</name>
<organism evidence="1 2">
    <name type="scientific">Pleurotus eryngii</name>
    <name type="common">Boletus of the steppes</name>
    <dbReference type="NCBI Taxonomy" id="5323"/>
    <lineage>
        <taxon>Eukaryota</taxon>
        <taxon>Fungi</taxon>
        <taxon>Dikarya</taxon>
        <taxon>Basidiomycota</taxon>
        <taxon>Agaricomycotina</taxon>
        <taxon>Agaricomycetes</taxon>
        <taxon>Agaricomycetidae</taxon>
        <taxon>Agaricales</taxon>
        <taxon>Pleurotineae</taxon>
        <taxon>Pleurotaceae</taxon>
        <taxon>Pleurotus</taxon>
    </lineage>
</organism>
<proteinExistence type="predicted"/>
<evidence type="ECO:0008006" key="3">
    <source>
        <dbReference type="Google" id="ProtNLM"/>
    </source>
</evidence>
<dbReference type="EMBL" id="MU154717">
    <property type="protein sequence ID" value="KAF9488352.1"/>
    <property type="molecule type" value="Genomic_DNA"/>
</dbReference>
<dbReference type="AlphaFoldDB" id="A0A9P5ZHH2"/>